<feature type="transmembrane region" description="Helical" evidence="5">
    <location>
        <begin position="37"/>
        <end position="54"/>
    </location>
</feature>
<dbReference type="AlphaFoldDB" id="A0A4R3Z104"/>
<dbReference type="InterPro" id="IPR010096">
    <property type="entry name" value="NADH-Q_OxRdtase_suN/2"/>
</dbReference>
<evidence type="ECO:0000256" key="5">
    <source>
        <dbReference type="HAMAP-Rule" id="MF_00445"/>
    </source>
</evidence>
<keyword evidence="3 5" id="KW-1133">Transmembrane helix</keyword>
<keyword evidence="5" id="KW-0874">Quinone</keyword>
<keyword evidence="5" id="KW-0830">Ubiquinone</keyword>
<comment type="caution">
    <text evidence="8">The sequence shown here is derived from an EMBL/GenBank/DDBJ whole genome shotgun (WGS) entry which is preliminary data.</text>
</comment>
<dbReference type="Proteomes" id="UP000295645">
    <property type="component" value="Unassembled WGS sequence"/>
</dbReference>
<feature type="transmembrane region" description="Helical" evidence="5">
    <location>
        <begin position="405"/>
        <end position="432"/>
    </location>
</feature>
<comment type="subcellular location">
    <subcellularLocation>
        <location evidence="5">Cell membrane</location>
        <topology evidence="5">Multi-pass membrane protein</topology>
    </subcellularLocation>
    <subcellularLocation>
        <location evidence="1">Endomembrane system</location>
        <topology evidence="1">Multi-pass membrane protein</topology>
    </subcellularLocation>
    <subcellularLocation>
        <location evidence="6">Membrane</location>
        <topology evidence="6">Multi-pass membrane protein</topology>
    </subcellularLocation>
</comment>
<evidence type="ECO:0000256" key="3">
    <source>
        <dbReference type="ARBA" id="ARBA00022989"/>
    </source>
</evidence>
<accession>A0A4R3Z104</accession>
<comment type="similarity">
    <text evidence="5">Belongs to the complex I subunit 2 family.</text>
</comment>
<keyword evidence="5" id="KW-1003">Cell membrane</keyword>
<dbReference type="EMBL" id="SMCS01000001">
    <property type="protein sequence ID" value="TCV97423.1"/>
    <property type="molecule type" value="Genomic_DNA"/>
</dbReference>
<protein>
    <recommendedName>
        <fullName evidence="5">NADH-quinone oxidoreductase subunit N</fullName>
        <ecNumber evidence="5">7.1.1.-</ecNumber>
    </recommendedName>
    <alternativeName>
        <fullName evidence="5">NADH dehydrogenase I subunit N</fullName>
    </alternativeName>
    <alternativeName>
        <fullName evidence="5">NDH-1 subunit N</fullName>
    </alternativeName>
</protein>
<dbReference type="GO" id="GO:0005886">
    <property type="term" value="C:plasma membrane"/>
    <property type="evidence" value="ECO:0007669"/>
    <property type="project" value="UniProtKB-SubCell"/>
</dbReference>
<evidence type="ECO:0000256" key="4">
    <source>
        <dbReference type="ARBA" id="ARBA00023136"/>
    </source>
</evidence>
<reference evidence="8 9" key="1">
    <citation type="submission" date="2019-03" db="EMBL/GenBank/DDBJ databases">
        <title>Above-ground endophytic microbial communities from plants in different locations in the United States.</title>
        <authorList>
            <person name="Frank C."/>
        </authorList>
    </citation>
    <scope>NUCLEOTIDE SEQUENCE [LARGE SCALE GENOMIC DNA]</scope>
    <source>
        <strain evidence="8 9">LP_13_YM</strain>
    </source>
</reference>
<gene>
    <name evidence="5" type="primary">nuoN</name>
    <name evidence="8" type="ORF">EC912_101434</name>
</gene>
<keyword evidence="4 5" id="KW-0472">Membrane</keyword>
<dbReference type="OrthoDB" id="9768329at2"/>
<dbReference type="NCBIfam" id="TIGR01770">
    <property type="entry name" value="NDH_I_N"/>
    <property type="match status" value="1"/>
</dbReference>
<dbReference type="HAMAP" id="MF_00445">
    <property type="entry name" value="NDH1_NuoN_1"/>
    <property type="match status" value="1"/>
</dbReference>
<evidence type="ECO:0000259" key="7">
    <source>
        <dbReference type="Pfam" id="PF00361"/>
    </source>
</evidence>
<feature type="transmembrane region" description="Helical" evidence="5">
    <location>
        <begin position="200"/>
        <end position="217"/>
    </location>
</feature>
<dbReference type="EC" id="7.1.1.-" evidence="5"/>
<feature type="transmembrane region" description="Helical" evidence="5">
    <location>
        <begin position="377"/>
        <end position="399"/>
    </location>
</feature>
<dbReference type="NCBIfam" id="NF004442">
    <property type="entry name" value="PRK05777.1-5"/>
    <property type="match status" value="1"/>
</dbReference>
<dbReference type="GO" id="GO:0012505">
    <property type="term" value="C:endomembrane system"/>
    <property type="evidence" value="ECO:0007669"/>
    <property type="project" value="UniProtKB-SubCell"/>
</dbReference>
<dbReference type="PANTHER" id="PTHR22773">
    <property type="entry name" value="NADH DEHYDROGENASE"/>
    <property type="match status" value="1"/>
</dbReference>
<feature type="transmembrane region" description="Helical" evidence="5">
    <location>
        <begin position="159"/>
        <end position="180"/>
    </location>
</feature>
<dbReference type="GO" id="GO:0050136">
    <property type="term" value="F:NADH dehydrogenase (quinone) (non-electrogenic) activity"/>
    <property type="evidence" value="ECO:0007669"/>
    <property type="project" value="UniProtKB-UniRule"/>
</dbReference>
<keyword evidence="5" id="KW-0813">Transport</keyword>
<feature type="transmembrane region" description="Helical" evidence="5">
    <location>
        <begin position="459"/>
        <end position="481"/>
    </location>
</feature>
<feature type="transmembrane region" description="Helical" evidence="5">
    <location>
        <begin position="307"/>
        <end position="324"/>
    </location>
</feature>
<comment type="function">
    <text evidence="5">NDH-1 shuttles electrons from NADH, via FMN and iron-sulfur (Fe-S) centers, to quinones in the respiratory chain. The immediate electron acceptor for the enzyme in this species is believed to be ubiquinone. Couples the redox reaction to proton translocation (for every two electrons transferred, four hydrogen ions are translocated across the cytoplasmic membrane), and thus conserves the redox energy in a proton gradient.</text>
</comment>
<keyword evidence="9" id="KW-1185">Reference proteome</keyword>
<dbReference type="GO" id="GO:0008137">
    <property type="term" value="F:NADH dehydrogenase (ubiquinone) activity"/>
    <property type="evidence" value="ECO:0007669"/>
    <property type="project" value="InterPro"/>
</dbReference>
<evidence type="ECO:0000256" key="2">
    <source>
        <dbReference type="ARBA" id="ARBA00022692"/>
    </source>
</evidence>
<feature type="domain" description="NADH:quinone oxidoreductase/Mrp antiporter transmembrane" evidence="7">
    <location>
        <begin position="124"/>
        <end position="426"/>
    </location>
</feature>
<feature type="transmembrane region" description="Helical" evidence="5">
    <location>
        <begin position="74"/>
        <end position="93"/>
    </location>
</feature>
<keyword evidence="5" id="KW-0520">NAD</keyword>
<feature type="transmembrane region" description="Helical" evidence="5">
    <location>
        <begin position="336"/>
        <end position="356"/>
    </location>
</feature>
<feature type="transmembrane region" description="Helical" evidence="5">
    <location>
        <begin position="279"/>
        <end position="300"/>
    </location>
</feature>
<proteinExistence type="inferred from homology"/>
<dbReference type="GO" id="GO:0048038">
    <property type="term" value="F:quinone binding"/>
    <property type="evidence" value="ECO:0007669"/>
    <property type="project" value="UniProtKB-KW"/>
</dbReference>
<comment type="catalytic activity">
    <reaction evidence="5">
        <text>a quinone + NADH + 5 H(+)(in) = a quinol + NAD(+) + 4 H(+)(out)</text>
        <dbReference type="Rhea" id="RHEA:57888"/>
        <dbReference type="ChEBI" id="CHEBI:15378"/>
        <dbReference type="ChEBI" id="CHEBI:24646"/>
        <dbReference type="ChEBI" id="CHEBI:57540"/>
        <dbReference type="ChEBI" id="CHEBI:57945"/>
        <dbReference type="ChEBI" id="CHEBI:132124"/>
    </reaction>
</comment>
<keyword evidence="2 5" id="KW-0812">Transmembrane</keyword>
<feature type="transmembrane region" description="Helical" evidence="5">
    <location>
        <begin position="6"/>
        <end position="30"/>
    </location>
</feature>
<evidence type="ECO:0000256" key="1">
    <source>
        <dbReference type="ARBA" id="ARBA00004127"/>
    </source>
</evidence>
<name>A0A4R3Z104_9GAMM</name>
<dbReference type="InterPro" id="IPR001750">
    <property type="entry name" value="ND/Mrp_TM"/>
</dbReference>
<evidence type="ECO:0000313" key="9">
    <source>
        <dbReference type="Proteomes" id="UP000295645"/>
    </source>
</evidence>
<sequence>MPNVNDILILLPEIYLVVAACVLLLLDAFLKPAQKGVIHWLSIIVLVVAAWLVYDGQPAQTVTAFSGMFVRDGVAEILKVFSLLVAAVIFVYARPYLRDRSIPMGEFYTLTIFASVGIMFLVSAGSLVTVYLGLELLTLSSYALVALNRDSGLSSEAAIKYFVLGALASGSLLYGMSMVYGATHSLDLAAIHAAVAGTEWPQLLTFGLIFMIVGIGFKLGAAPFHMWIPDVYQGAPTAVTIFIGSAQKLAAFGMAYRLLATGMGSVGAVGGSEVLVHQWQIMIAVLAVLSLAIGNLVAIVQTNLKRLLAYSTISHMGYLLIGLVNATPEGYSASMFYAISYALTSAAAFGVILVLARSGFECEEIDDLKGLNQRSPWFAFLMLLVMFSLAGVPPLFGFFGKLLVLQAAISAGMLWLAIVGAVAAIIGLYYYLRVVKVMYFDQPVEGTDVRAQSDLPMRWVLSINALALLVLGFTWGPLFAWCQKAFG</sequence>
<organism evidence="8 9">
    <name type="scientific">Luteibacter rhizovicinus</name>
    <dbReference type="NCBI Taxonomy" id="242606"/>
    <lineage>
        <taxon>Bacteria</taxon>
        <taxon>Pseudomonadati</taxon>
        <taxon>Pseudomonadota</taxon>
        <taxon>Gammaproteobacteria</taxon>
        <taxon>Lysobacterales</taxon>
        <taxon>Rhodanobacteraceae</taxon>
        <taxon>Luteibacter</taxon>
    </lineage>
</organism>
<comment type="subunit">
    <text evidence="5">NDH-1 is composed of 14 different subunits. Subunits NuoA, H, J, K, L, M, N constitute the membrane sector of the complex.</text>
</comment>
<keyword evidence="5" id="KW-1278">Translocase</keyword>
<evidence type="ECO:0000313" key="8">
    <source>
        <dbReference type="EMBL" id="TCV97423.1"/>
    </source>
</evidence>
<evidence type="ECO:0000256" key="6">
    <source>
        <dbReference type="RuleBase" id="RU000320"/>
    </source>
</evidence>
<dbReference type="Pfam" id="PF00361">
    <property type="entry name" value="Proton_antipo_M"/>
    <property type="match status" value="1"/>
</dbReference>
<dbReference type="GO" id="GO:0042773">
    <property type="term" value="P:ATP synthesis coupled electron transport"/>
    <property type="evidence" value="ECO:0007669"/>
    <property type="project" value="InterPro"/>
</dbReference>
<dbReference type="RefSeq" id="WP_132141491.1">
    <property type="nucleotide sequence ID" value="NZ_SMCS01000001.1"/>
</dbReference>